<reference evidence="2 3" key="1">
    <citation type="journal article" date="2018" name="New Phytol.">
        <title>Phylogenomics of Endogonaceae and evolution of mycorrhizas within Mucoromycota.</title>
        <authorList>
            <person name="Chang Y."/>
            <person name="Desiro A."/>
            <person name="Na H."/>
            <person name="Sandor L."/>
            <person name="Lipzen A."/>
            <person name="Clum A."/>
            <person name="Barry K."/>
            <person name="Grigoriev I.V."/>
            <person name="Martin F.M."/>
            <person name="Stajich J.E."/>
            <person name="Smith M.E."/>
            <person name="Bonito G."/>
            <person name="Spatafora J.W."/>
        </authorList>
    </citation>
    <scope>NUCLEOTIDE SEQUENCE [LARGE SCALE GENOMIC DNA]</scope>
    <source>
        <strain evidence="2 3">GMNB39</strain>
    </source>
</reference>
<keyword evidence="3" id="KW-1185">Reference proteome</keyword>
<dbReference type="EMBL" id="RBNI01009004">
    <property type="protein sequence ID" value="RUP44390.1"/>
    <property type="molecule type" value="Genomic_DNA"/>
</dbReference>
<sequence>MPNRTDRQQHKHYKQNNNKIDVTPPLPPRNPFSCNTLPHHHHTTRVKNPFTFLDSLHNPLLLKRKHDDDDDDDDDNDNNNDNDNNSNSSRDRDRDHDYDHGSTSDESMEAALPSEDDDYDIEDVCSNHSRRRAPVGLAFDAYQDKQDTWPDEEVNVDNQAEEIGHDSDQGQDVKRKNKTLLKLLQKPKPTLGSQNTSEDLLDLEWLSIGSSTSSEPITKTKVCPPGSSVAHWLTGPTVRLVSEIVSFFHLPFPVHVVQHCGDHVTAGVAGSGRVCEKTVRPGWGARGETGCNYLFRWLYDVS</sequence>
<feature type="region of interest" description="Disordered" evidence="1">
    <location>
        <begin position="1"/>
        <end position="40"/>
    </location>
</feature>
<name>A0A433D0N3_9FUNG</name>
<evidence type="ECO:0000313" key="3">
    <source>
        <dbReference type="Proteomes" id="UP000268093"/>
    </source>
</evidence>
<dbReference type="AlphaFoldDB" id="A0A433D0N3"/>
<protein>
    <submittedName>
        <fullName evidence="2">Uncharacterized protein</fullName>
    </submittedName>
</protein>
<evidence type="ECO:0000256" key="1">
    <source>
        <dbReference type="SAM" id="MobiDB-lite"/>
    </source>
</evidence>
<accession>A0A433D0N3</accession>
<evidence type="ECO:0000313" key="2">
    <source>
        <dbReference type="EMBL" id="RUP44390.1"/>
    </source>
</evidence>
<organism evidence="2 3">
    <name type="scientific">Jimgerdemannia flammicorona</name>
    <dbReference type="NCBI Taxonomy" id="994334"/>
    <lineage>
        <taxon>Eukaryota</taxon>
        <taxon>Fungi</taxon>
        <taxon>Fungi incertae sedis</taxon>
        <taxon>Mucoromycota</taxon>
        <taxon>Mucoromycotina</taxon>
        <taxon>Endogonomycetes</taxon>
        <taxon>Endogonales</taxon>
        <taxon>Endogonaceae</taxon>
        <taxon>Jimgerdemannia</taxon>
    </lineage>
</organism>
<comment type="caution">
    <text evidence="2">The sequence shown here is derived from an EMBL/GenBank/DDBJ whole genome shotgun (WGS) entry which is preliminary data.</text>
</comment>
<feature type="compositionally biased region" description="Acidic residues" evidence="1">
    <location>
        <begin position="68"/>
        <end position="80"/>
    </location>
</feature>
<feature type="compositionally biased region" description="Basic and acidic residues" evidence="1">
    <location>
        <begin position="89"/>
        <end position="103"/>
    </location>
</feature>
<feature type="region of interest" description="Disordered" evidence="1">
    <location>
        <begin position="64"/>
        <end position="121"/>
    </location>
</feature>
<gene>
    <name evidence="2" type="ORF">BC936DRAFT_149538</name>
</gene>
<dbReference type="Proteomes" id="UP000268093">
    <property type="component" value="Unassembled WGS sequence"/>
</dbReference>
<proteinExistence type="predicted"/>